<reference evidence="1 2" key="1">
    <citation type="submission" date="2018-09" db="EMBL/GenBank/DDBJ databases">
        <title>Genome sequence and characterization of the bcs clusters for the production of nanocellulose from the low pH resistant strain Komagataeibacter medellinensis ID13488.</title>
        <authorList>
            <person name="Hernandez-Arriaga A.M."/>
            <person name="Del Cerro C."/>
            <person name="Urbina L."/>
            <person name="Eceiza A."/>
            <person name="Retegi A."/>
            <person name="Prieto M.A."/>
        </authorList>
    </citation>
    <scope>NUCLEOTIDE SEQUENCE [LARGE SCALE GENOMIC DNA]</scope>
    <source>
        <strain evidence="1 2">ID13488</strain>
    </source>
</reference>
<organism evidence="1 2">
    <name type="scientific">Komagataeibacter medellinensis</name>
    <dbReference type="NCBI Taxonomy" id="1177712"/>
    <lineage>
        <taxon>Bacteria</taxon>
        <taxon>Pseudomonadati</taxon>
        <taxon>Pseudomonadota</taxon>
        <taxon>Alphaproteobacteria</taxon>
        <taxon>Acetobacterales</taxon>
        <taxon>Acetobacteraceae</taxon>
        <taxon>Komagataeibacter</taxon>
    </lineage>
</organism>
<protein>
    <submittedName>
        <fullName evidence="1">Uncharacterized protein</fullName>
    </submittedName>
</protein>
<comment type="caution">
    <text evidence="1">The sequence shown here is derived from an EMBL/GenBank/DDBJ whole genome shotgun (WGS) entry which is preliminary data.</text>
</comment>
<sequence length="197" mass="21034">MTRACPIPTEQDFMNRGSMTGWWRCNGAGSAHGAGGVWWMRGRAGLSYRFVAGASSVLLALTTLSHAARAACGEHDVRIELSARQVGVMVGYMWGRGVLHDGPHAYPFTVRGGGMLSLGGARMSGLGCVRNLARIRDFNGTYWTVGGTATLGRGTTGIDMENARGVDIQFSGRSHGAQLSGQVSRLYFRLAARQAQP</sequence>
<dbReference type="EMBL" id="QYAZ01000001">
    <property type="protein sequence ID" value="KAB8124554.1"/>
    <property type="molecule type" value="Genomic_DNA"/>
</dbReference>
<keyword evidence="2" id="KW-1185">Reference proteome</keyword>
<name>A0ABQ6VWH9_9PROT</name>
<evidence type="ECO:0000313" key="2">
    <source>
        <dbReference type="Proteomes" id="UP000427842"/>
    </source>
</evidence>
<gene>
    <name evidence="1" type="ORF">D3W54_10680</name>
</gene>
<accession>A0ABQ6VWH9</accession>
<dbReference type="Proteomes" id="UP000427842">
    <property type="component" value="Unassembled WGS sequence"/>
</dbReference>
<proteinExistence type="predicted"/>
<evidence type="ECO:0000313" key="1">
    <source>
        <dbReference type="EMBL" id="KAB8124554.1"/>
    </source>
</evidence>